<evidence type="ECO:0000256" key="5">
    <source>
        <dbReference type="ARBA" id="ARBA00022692"/>
    </source>
</evidence>
<protein>
    <submittedName>
        <fullName evidence="9">BCCT family transporter</fullName>
    </submittedName>
</protein>
<keyword evidence="4" id="KW-1003">Cell membrane</keyword>
<evidence type="ECO:0000256" key="2">
    <source>
        <dbReference type="ARBA" id="ARBA00005658"/>
    </source>
</evidence>
<evidence type="ECO:0000313" key="10">
    <source>
        <dbReference type="Proteomes" id="UP000482578"/>
    </source>
</evidence>
<dbReference type="GO" id="GO:0022857">
    <property type="term" value="F:transmembrane transporter activity"/>
    <property type="evidence" value="ECO:0007669"/>
    <property type="project" value="InterPro"/>
</dbReference>
<feature type="transmembrane region" description="Helical" evidence="8">
    <location>
        <begin position="328"/>
        <end position="348"/>
    </location>
</feature>
<keyword evidence="7 8" id="KW-0472">Membrane</keyword>
<feature type="transmembrane region" description="Helical" evidence="8">
    <location>
        <begin position="235"/>
        <end position="256"/>
    </location>
</feature>
<dbReference type="AlphaFoldDB" id="A0A6B2KTR7"/>
<feature type="transmembrane region" description="Helical" evidence="8">
    <location>
        <begin position="97"/>
        <end position="118"/>
    </location>
</feature>
<evidence type="ECO:0000256" key="3">
    <source>
        <dbReference type="ARBA" id="ARBA00022448"/>
    </source>
</evidence>
<evidence type="ECO:0000256" key="4">
    <source>
        <dbReference type="ARBA" id="ARBA00022475"/>
    </source>
</evidence>
<feature type="transmembrane region" description="Helical" evidence="8">
    <location>
        <begin position="146"/>
        <end position="167"/>
    </location>
</feature>
<comment type="subcellular location">
    <subcellularLocation>
        <location evidence="1">Cell membrane</location>
        <topology evidence="1">Multi-pass membrane protein</topology>
    </subcellularLocation>
</comment>
<keyword evidence="10" id="KW-1185">Reference proteome</keyword>
<accession>A0A6B2KTR7</accession>
<feature type="transmembrane region" description="Helical" evidence="8">
    <location>
        <begin position="268"/>
        <end position="292"/>
    </location>
</feature>
<evidence type="ECO:0000256" key="6">
    <source>
        <dbReference type="ARBA" id="ARBA00022989"/>
    </source>
</evidence>
<name>A0A6B2KTR7_9NEIS</name>
<dbReference type="PANTHER" id="PTHR30047:SF7">
    <property type="entry name" value="HIGH-AFFINITY CHOLINE TRANSPORT PROTEIN"/>
    <property type="match status" value="1"/>
</dbReference>
<feature type="transmembrane region" description="Helical" evidence="8">
    <location>
        <begin position="57"/>
        <end position="76"/>
    </location>
</feature>
<keyword evidence="3" id="KW-0813">Transport</keyword>
<sequence>MELASNLPPRRAMLNQSLFIRLLCCLAIALVIGAALVEPQAAARAIDAARTFVTRYFTWYYALLATLALATCLWLAGGRYGRIVIGGAGARPAYGRFAWYSMLFACGQGVGLIFWSVAEPVMLLSGSPLAQADLGTRLGMAMSWSYFHWSIHAWAIYCVVAVALAYFGYNLGRPATFRDACRECLPRAFASSAAVLVESLAILATVLGLSTSFGFAAIQFISGLDTLLGAGNTPLLRAVVVLALTLLTAASVFVGVNKGMKLISEFNTMLSLVLMGAVFVMGPTVFILSLLLDSLGHYLPNLLRMGLWSETATQLGEVGDWRESWSGWWTVFIWSWTLSFSPFVGAFIARISHGRTLREFVLGVVLVPSLIVIVWISIMGGAALHQELTQGGAIGQAVSSDVSQGLFALIDGLGLAGFGKLLLSVATLLVATYFVTSLDSGVHALSGFASDSSKPSTAFRVLLTLAIGTVTLVLLTLGGEDALSTVQTAAILGALPFSLICLMLVVNFVRQLGREPRP</sequence>
<feature type="transmembrane region" description="Helical" evidence="8">
    <location>
        <begin position="188"/>
        <end position="215"/>
    </location>
</feature>
<feature type="transmembrane region" description="Helical" evidence="8">
    <location>
        <begin position="457"/>
        <end position="477"/>
    </location>
</feature>
<feature type="transmembrane region" description="Helical" evidence="8">
    <location>
        <begin position="360"/>
        <end position="385"/>
    </location>
</feature>
<feature type="transmembrane region" description="Helical" evidence="8">
    <location>
        <begin position="489"/>
        <end position="509"/>
    </location>
</feature>
<dbReference type="PANTHER" id="PTHR30047">
    <property type="entry name" value="HIGH-AFFINITY CHOLINE TRANSPORT PROTEIN-RELATED"/>
    <property type="match status" value="1"/>
</dbReference>
<gene>
    <name evidence="9" type="ORF">GZH52_11400</name>
</gene>
<comment type="caution">
    <text evidence="9">The sequence shown here is derived from an EMBL/GenBank/DDBJ whole genome shotgun (WGS) entry which is preliminary data.</text>
</comment>
<keyword evidence="6 8" id="KW-1133">Transmembrane helix</keyword>
<reference evidence="9 10" key="1">
    <citation type="submission" date="2020-02" db="EMBL/GenBank/DDBJ databases">
        <authorList>
            <person name="Yang Z."/>
        </authorList>
    </citation>
    <scope>NUCLEOTIDE SEQUENCE [LARGE SCALE GENOMIC DNA]</scope>
    <source>
        <strain evidence="9 10">HX-7-9</strain>
    </source>
</reference>
<proteinExistence type="inferred from homology"/>
<dbReference type="InterPro" id="IPR000060">
    <property type="entry name" value="BCCT_transptr"/>
</dbReference>
<evidence type="ECO:0000256" key="7">
    <source>
        <dbReference type="ARBA" id="ARBA00023136"/>
    </source>
</evidence>
<feature type="transmembrane region" description="Helical" evidence="8">
    <location>
        <begin position="18"/>
        <end position="37"/>
    </location>
</feature>
<evidence type="ECO:0000313" key="9">
    <source>
        <dbReference type="EMBL" id="NDV13389.1"/>
    </source>
</evidence>
<evidence type="ECO:0000256" key="8">
    <source>
        <dbReference type="SAM" id="Phobius"/>
    </source>
</evidence>
<dbReference type="Proteomes" id="UP000482578">
    <property type="component" value="Unassembled WGS sequence"/>
</dbReference>
<dbReference type="GO" id="GO:0005886">
    <property type="term" value="C:plasma membrane"/>
    <property type="evidence" value="ECO:0007669"/>
    <property type="project" value="UniProtKB-SubCell"/>
</dbReference>
<keyword evidence="5 8" id="KW-0812">Transmembrane</keyword>
<dbReference type="EMBL" id="JAAGAA010000010">
    <property type="protein sequence ID" value="NDV13389.1"/>
    <property type="molecule type" value="Genomic_DNA"/>
</dbReference>
<dbReference type="RefSeq" id="WP_163316589.1">
    <property type="nucleotide sequence ID" value="NZ_JAAGAA010000010.1"/>
</dbReference>
<organism evidence="9 10">
    <name type="scientific">Crenobacter caeni</name>
    <dbReference type="NCBI Taxonomy" id="2705474"/>
    <lineage>
        <taxon>Bacteria</taxon>
        <taxon>Pseudomonadati</taxon>
        <taxon>Pseudomonadota</taxon>
        <taxon>Betaproteobacteria</taxon>
        <taxon>Neisseriales</taxon>
        <taxon>Neisseriaceae</taxon>
        <taxon>Crenobacter</taxon>
    </lineage>
</organism>
<dbReference type="Pfam" id="PF02028">
    <property type="entry name" value="BCCT"/>
    <property type="match status" value="1"/>
</dbReference>
<feature type="transmembrane region" description="Helical" evidence="8">
    <location>
        <begin position="405"/>
        <end position="436"/>
    </location>
</feature>
<comment type="similarity">
    <text evidence="2">Belongs to the BCCT transporter (TC 2.A.15) family.</text>
</comment>
<evidence type="ECO:0000256" key="1">
    <source>
        <dbReference type="ARBA" id="ARBA00004651"/>
    </source>
</evidence>